<protein>
    <submittedName>
        <fullName evidence="2">Uncharacterized protein</fullName>
    </submittedName>
</protein>
<proteinExistence type="predicted"/>
<comment type="caution">
    <text evidence="2">The sequence shown here is derived from an EMBL/GenBank/DDBJ whole genome shotgun (WGS) entry which is preliminary data.</text>
</comment>
<dbReference type="EMBL" id="SNYA01000009">
    <property type="protein sequence ID" value="TDP89519.1"/>
    <property type="molecule type" value="Genomic_DNA"/>
</dbReference>
<name>A0A4R6RRP4_9MICO</name>
<organism evidence="2 3">
    <name type="scientific">Leucobacter luti</name>
    <dbReference type="NCBI Taxonomy" id="340320"/>
    <lineage>
        <taxon>Bacteria</taxon>
        <taxon>Bacillati</taxon>
        <taxon>Actinomycetota</taxon>
        <taxon>Actinomycetes</taxon>
        <taxon>Micrococcales</taxon>
        <taxon>Microbacteriaceae</taxon>
        <taxon>Leucobacter</taxon>
    </lineage>
</organism>
<accession>A0A4R6RRP4</accession>
<feature type="compositionally biased region" description="Basic and acidic residues" evidence="1">
    <location>
        <begin position="1"/>
        <end position="10"/>
    </location>
</feature>
<keyword evidence="3" id="KW-1185">Reference proteome</keyword>
<evidence type="ECO:0000256" key="1">
    <source>
        <dbReference type="SAM" id="MobiDB-lite"/>
    </source>
</evidence>
<evidence type="ECO:0000313" key="2">
    <source>
        <dbReference type="EMBL" id="TDP89519.1"/>
    </source>
</evidence>
<gene>
    <name evidence="2" type="ORF">EDF62_3250</name>
</gene>
<feature type="region of interest" description="Disordered" evidence="1">
    <location>
        <begin position="1"/>
        <end position="22"/>
    </location>
</feature>
<reference evidence="2 3" key="1">
    <citation type="submission" date="2019-03" db="EMBL/GenBank/DDBJ databases">
        <title>Genomic analyses of the natural microbiome of Caenorhabditis elegans.</title>
        <authorList>
            <person name="Samuel B."/>
        </authorList>
    </citation>
    <scope>NUCLEOTIDE SEQUENCE [LARGE SCALE GENOMIC DNA]</scope>
    <source>
        <strain evidence="2 3">JUb18</strain>
    </source>
</reference>
<dbReference type="AlphaFoldDB" id="A0A4R6RRP4"/>
<sequence length="83" mass="9454">MARRTFDRSPAKLIRHNPPELGSRWMHPRAPRIVITVARIQGPQWAPMVRWRRADGRGDGVTTVQAFFRTFLSADAAQNGENT</sequence>
<evidence type="ECO:0000313" key="3">
    <source>
        <dbReference type="Proteomes" id="UP000295601"/>
    </source>
</evidence>
<dbReference type="Proteomes" id="UP000295601">
    <property type="component" value="Unassembled WGS sequence"/>
</dbReference>